<sequence>MRTAVYVRVSTEEQAKEGFSVAAQRERLLAYIRSQGWTLADIYADEGESAKDTRRPALQRMLADVRQGRVDVVLVYRLDRLTRSVLDLYRLLSQFERHGVRFKSCTEVYDTTTAIGRLFITLVAALAQWERENLAERVKLGMEQMVRERKRPGGPPPYGYEWQDGRLAVHPTEGDAVRGMFRHFLAGWSPRQIAEWANHEGFRGKHGARWSAGAVTRLLKNPVYYGALRWNYAEGGQRLNRPEEWVIVERAHPAIVDASTFAAAQRRLSERRSHHPRVLSSPFIFSGLLYCSRCGSPMRGKTAHTNKPNGKRYTHHYYLCKNRQKGGCQAPAIREDRLAREVISHLLRYREELRAACREAVSSGAPPTEWEAAQALLQKCRQKRKRWEDAYAEGVITLAEYRAKLGELKRAEREAQATGRQLPPAGGPDEWQEALADWSSIWEWATREECRQLADILLRRLEAEACPSASGPGLAVRLTLLAFR</sequence>
<dbReference type="PROSITE" id="PS51736">
    <property type="entry name" value="RECOMBINASES_3"/>
    <property type="match status" value="1"/>
</dbReference>
<dbReference type="Gene3D" id="3.90.1750.20">
    <property type="entry name" value="Putative Large Serine Recombinase, Chain B, Domain 2"/>
    <property type="match status" value="1"/>
</dbReference>
<dbReference type="Pfam" id="PF07508">
    <property type="entry name" value="Recombinase"/>
    <property type="match status" value="1"/>
</dbReference>
<dbReference type="PANTHER" id="PTHR30461">
    <property type="entry name" value="DNA-INVERTASE FROM LAMBDOID PROPHAGE"/>
    <property type="match status" value="1"/>
</dbReference>
<dbReference type="InterPro" id="IPR050639">
    <property type="entry name" value="SSR_resolvase"/>
</dbReference>
<feature type="domain" description="Recombinase" evidence="7">
    <location>
        <begin position="157"/>
        <end position="274"/>
    </location>
</feature>
<dbReference type="InterPro" id="IPR011109">
    <property type="entry name" value="DNA_bind_recombinase_dom"/>
</dbReference>
<proteinExistence type="predicted"/>
<dbReference type="GO" id="GO:0003677">
    <property type="term" value="F:DNA binding"/>
    <property type="evidence" value="ECO:0007669"/>
    <property type="project" value="UniProtKB-KW"/>
</dbReference>
<comment type="caution">
    <text evidence="8">The sequence shown here is derived from an EMBL/GenBank/DDBJ whole genome shotgun (WGS) entry which is preliminary data.</text>
</comment>
<dbReference type="InterPro" id="IPR006119">
    <property type="entry name" value="Resolv_N"/>
</dbReference>
<dbReference type="Pfam" id="PF00239">
    <property type="entry name" value="Resolvase"/>
    <property type="match status" value="1"/>
</dbReference>
<dbReference type="InterPro" id="IPR038109">
    <property type="entry name" value="DNA_bind_recomb_sf"/>
</dbReference>
<dbReference type="SMART" id="SM00857">
    <property type="entry name" value="Resolvase"/>
    <property type="match status" value="1"/>
</dbReference>
<gene>
    <name evidence="8" type="ORF">O3V59_17525</name>
</gene>
<dbReference type="Pfam" id="PF13408">
    <property type="entry name" value="Zn_ribbon_recom"/>
    <property type="match status" value="1"/>
</dbReference>
<dbReference type="GO" id="GO:0000150">
    <property type="term" value="F:DNA strand exchange activity"/>
    <property type="evidence" value="ECO:0007669"/>
    <property type="project" value="InterPro"/>
</dbReference>
<evidence type="ECO:0000313" key="8">
    <source>
        <dbReference type="EMBL" id="MDA5110171.1"/>
    </source>
</evidence>
<evidence type="ECO:0000259" key="7">
    <source>
        <dbReference type="PROSITE" id="PS51737"/>
    </source>
</evidence>
<evidence type="ECO:0000313" key="9">
    <source>
        <dbReference type="Proteomes" id="UP001151071"/>
    </source>
</evidence>
<dbReference type="InterPro" id="IPR036162">
    <property type="entry name" value="Resolvase-like_N_sf"/>
</dbReference>
<reference evidence="8" key="1">
    <citation type="submission" date="2022-12" db="EMBL/GenBank/DDBJ databases">
        <title>Draft genome sequence of the thermophilic strain Brevibacillus thermoruber HT42, isolated from Los Humeros, Puebla, Mexico, with biotechnological potential.</title>
        <authorList>
            <person name="Lara Sanchez J."/>
            <person name="Solis Palacios R."/>
            <person name="Bustos Baena A.S."/>
            <person name="Ruz Baez A.E."/>
            <person name="Espinosa Luna G."/>
            <person name="Oliart Ros R.M."/>
        </authorList>
    </citation>
    <scope>NUCLEOTIDE SEQUENCE</scope>
    <source>
        <strain evidence="8">HT42</strain>
    </source>
</reference>
<dbReference type="CDD" id="cd00338">
    <property type="entry name" value="Ser_Recombinase"/>
    <property type="match status" value="1"/>
</dbReference>
<dbReference type="InterPro" id="IPR025827">
    <property type="entry name" value="Zn_ribbon_recom_dom"/>
</dbReference>
<evidence type="ECO:0000256" key="2">
    <source>
        <dbReference type="ARBA" id="ARBA00023125"/>
    </source>
</evidence>
<dbReference type="GO" id="GO:0015074">
    <property type="term" value="P:DNA integration"/>
    <property type="evidence" value="ECO:0007669"/>
    <property type="project" value="UniProtKB-KW"/>
</dbReference>
<feature type="active site" description="O-(5'-phospho-DNA)-serine intermediate" evidence="4 5">
    <location>
        <position position="10"/>
    </location>
</feature>
<dbReference type="PROSITE" id="PS51737">
    <property type="entry name" value="RECOMBINASE_DNA_BIND"/>
    <property type="match status" value="1"/>
</dbReference>
<dbReference type="Gene3D" id="3.40.50.1390">
    <property type="entry name" value="Resolvase, N-terminal catalytic domain"/>
    <property type="match status" value="1"/>
</dbReference>
<accession>A0A9X3TT94</accession>
<dbReference type="Proteomes" id="UP001151071">
    <property type="component" value="Unassembled WGS sequence"/>
</dbReference>
<evidence type="ECO:0000256" key="4">
    <source>
        <dbReference type="PIRSR" id="PIRSR606118-50"/>
    </source>
</evidence>
<organism evidence="8 9">
    <name type="scientific">Brevibacillus thermoruber</name>
    <dbReference type="NCBI Taxonomy" id="33942"/>
    <lineage>
        <taxon>Bacteria</taxon>
        <taxon>Bacillati</taxon>
        <taxon>Bacillota</taxon>
        <taxon>Bacilli</taxon>
        <taxon>Bacillales</taxon>
        <taxon>Paenibacillaceae</taxon>
        <taxon>Brevibacillus</taxon>
    </lineage>
</organism>
<evidence type="ECO:0000259" key="6">
    <source>
        <dbReference type="PROSITE" id="PS51736"/>
    </source>
</evidence>
<keyword evidence="1" id="KW-0229">DNA integration</keyword>
<dbReference type="RefSeq" id="WP_029098689.1">
    <property type="nucleotide sequence ID" value="NZ_JAPYYP010000027.1"/>
</dbReference>
<dbReference type="PANTHER" id="PTHR30461:SF23">
    <property type="entry name" value="DNA RECOMBINASE-RELATED"/>
    <property type="match status" value="1"/>
</dbReference>
<evidence type="ECO:0000256" key="1">
    <source>
        <dbReference type="ARBA" id="ARBA00022908"/>
    </source>
</evidence>
<keyword evidence="9" id="KW-1185">Reference proteome</keyword>
<evidence type="ECO:0000256" key="3">
    <source>
        <dbReference type="ARBA" id="ARBA00023172"/>
    </source>
</evidence>
<name>A0A9X3TT94_9BACL</name>
<dbReference type="AlphaFoldDB" id="A0A9X3TT94"/>
<feature type="domain" description="Resolvase/invertase-type recombinase catalytic" evidence="6">
    <location>
        <begin position="2"/>
        <end position="149"/>
    </location>
</feature>
<dbReference type="PROSITE" id="PS00397">
    <property type="entry name" value="RECOMBINASES_1"/>
    <property type="match status" value="1"/>
</dbReference>
<dbReference type="InterPro" id="IPR006118">
    <property type="entry name" value="Recombinase_CS"/>
</dbReference>
<keyword evidence="3" id="KW-0233">DNA recombination</keyword>
<keyword evidence="2" id="KW-0238">DNA-binding</keyword>
<dbReference type="EMBL" id="JAPYYP010000027">
    <property type="protein sequence ID" value="MDA5110171.1"/>
    <property type="molecule type" value="Genomic_DNA"/>
</dbReference>
<protein>
    <submittedName>
        <fullName evidence="8">Recombinase family protein</fullName>
    </submittedName>
</protein>
<dbReference type="SUPFAM" id="SSF53041">
    <property type="entry name" value="Resolvase-like"/>
    <property type="match status" value="1"/>
</dbReference>
<evidence type="ECO:0000256" key="5">
    <source>
        <dbReference type="PROSITE-ProRule" id="PRU10137"/>
    </source>
</evidence>